<proteinExistence type="inferred from homology"/>
<evidence type="ECO:0000256" key="5">
    <source>
        <dbReference type="ARBA" id="ARBA00022801"/>
    </source>
</evidence>
<name>A0A317SAY9_9PEZI</name>
<feature type="signal peptide" evidence="11">
    <location>
        <begin position="1"/>
        <end position="19"/>
    </location>
</feature>
<evidence type="ECO:0000256" key="8">
    <source>
        <dbReference type="ARBA" id="ARBA00036824"/>
    </source>
</evidence>
<dbReference type="InterPro" id="IPR050386">
    <property type="entry name" value="Glycosyl_hydrolase_5"/>
</dbReference>
<feature type="chain" id="PRO_5016337973" description="glucan 1,3-beta-glucosidase" evidence="11">
    <location>
        <begin position="20"/>
        <end position="401"/>
    </location>
</feature>
<keyword evidence="3" id="KW-0964">Secreted</keyword>
<dbReference type="Pfam" id="PF00150">
    <property type="entry name" value="Cellulase"/>
    <property type="match status" value="1"/>
</dbReference>
<evidence type="ECO:0000313" key="14">
    <source>
        <dbReference type="Proteomes" id="UP000246991"/>
    </source>
</evidence>
<dbReference type="EMBL" id="PYWC01000157">
    <property type="protein sequence ID" value="PWW71632.1"/>
    <property type="molecule type" value="Genomic_DNA"/>
</dbReference>
<keyword evidence="5 10" id="KW-0378">Hydrolase</keyword>
<dbReference type="Gene3D" id="3.20.20.80">
    <property type="entry name" value="Glycosidases"/>
    <property type="match status" value="1"/>
</dbReference>
<feature type="domain" description="Glycoside hydrolase family 5" evidence="12">
    <location>
        <begin position="81"/>
        <end position="296"/>
    </location>
</feature>
<sequence>MHLKSLHLLVALLVGGVQSSFLPWDWAKKELGTRAPTFDYGNVKVRGVNLGGWFVLEPWITPSFFEPFGESVVDDTFYSPADFQQIAAAGLNHVRIPIGYWAIRPLPGDPYVQGQLKHLDNAIIWARDAGLKVWIDLHGAPGSQNGFDNSGKRGPIEWQQGDNVPHTIEAIRDLARIYAQSQYNNVVTAIELLNEPFGGSLDRGRIEQYWKDGWGTVREFGDIGVVIGDAFFDTKSWNGVMTGWAHVLMDTHHYQVFDGGQLQQSPQGHVDAACSFGRSLLGVDKWTVVGEWSGARTDCTKWLNGVGRGTRWEGTLSGGPSKIGDCGNRVQGSVASYSPEEKANTRAYIEAQLDAYELVDGWFFWTWKSEGSPDWELRDLLANGLFPQPITSREVHNRCGF</sequence>
<reference evidence="13 14" key="1">
    <citation type="submission" date="2018-03" db="EMBL/GenBank/DDBJ databases">
        <title>Genomes of Pezizomycetes fungi and the evolution of truffles.</title>
        <authorList>
            <person name="Murat C."/>
            <person name="Payen T."/>
            <person name="Noel B."/>
            <person name="Kuo A."/>
            <person name="Martin F.M."/>
        </authorList>
    </citation>
    <scope>NUCLEOTIDE SEQUENCE [LARGE SCALE GENOMIC DNA]</scope>
    <source>
        <strain evidence="13">091103-1</strain>
    </source>
</reference>
<evidence type="ECO:0000256" key="2">
    <source>
        <dbReference type="ARBA" id="ARBA00005641"/>
    </source>
</evidence>
<dbReference type="GO" id="GO:0005576">
    <property type="term" value="C:extracellular region"/>
    <property type="evidence" value="ECO:0007669"/>
    <property type="project" value="UniProtKB-SubCell"/>
</dbReference>
<evidence type="ECO:0000256" key="1">
    <source>
        <dbReference type="ARBA" id="ARBA00004613"/>
    </source>
</evidence>
<dbReference type="InterPro" id="IPR017853">
    <property type="entry name" value="GH"/>
</dbReference>
<dbReference type="STRING" id="42249.A0A317SAY9"/>
<gene>
    <name evidence="13" type="ORF">C7212DRAFT_360568</name>
</gene>
<dbReference type="OrthoDB" id="62120at2759"/>
<evidence type="ECO:0000256" key="4">
    <source>
        <dbReference type="ARBA" id="ARBA00022729"/>
    </source>
</evidence>
<evidence type="ECO:0000256" key="7">
    <source>
        <dbReference type="ARBA" id="ARBA00023316"/>
    </source>
</evidence>
<dbReference type="SUPFAM" id="SSF51445">
    <property type="entry name" value="(Trans)glycosidases"/>
    <property type="match status" value="1"/>
</dbReference>
<comment type="subcellular location">
    <subcellularLocation>
        <location evidence="1">Secreted</location>
    </subcellularLocation>
</comment>
<accession>A0A317SAY9</accession>
<evidence type="ECO:0000256" key="9">
    <source>
        <dbReference type="ARBA" id="ARBA00038929"/>
    </source>
</evidence>
<comment type="catalytic activity">
    <reaction evidence="8">
        <text>Successive hydrolysis of beta-D-glucose units from the non-reducing ends of (1-&gt;3)-beta-D-glucans, releasing alpha-glucose.</text>
        <dbReference type="EC" id="3.2.1.58"/>
    </reaction>
</comment>
<dbReference type="GO" id="GO:0071555">
    <property type="term" value="P:cell wall organization"/>
    <property type="evidence" value="ECO:0007669"/>
    <property type="project" value="UniProtKB-KW"/>
</dbReference>
<keyword evidence="7" id="KW-0961">Cell wall biogenesis/degradation</keyword>
<dbReference type="Proteomes" id="UP000246991">
    <property type="component" value="Unassembled WGS sequence"/>
</dbReference>
<comment type="caution">
    <text evidence="13">The sequence shown here is derived from an EMBL/GenBank/DDBJ whole genome shotgun (WGS) entry which is preliminary data.</text>
</comment>
<dbReference type="PANTHER" id="PTHR31297:SF1">
    <property type="entry name" value="GLUCAN 1,3-BETA-GLUCOSIDASE I_II-RELATED"/>
    <property type="match status" value="1"/>
</dbReference>
<keyword evidence="6 10" id="KW-0326">Glycosidase</keyword>
<dbReference type="AlphaFoldDB" id="A0A317SAY9"/>
<evidence type="ECO:0000256" key="11">
    <source>
        <dbReference type="SAM" id="SignalP"/>
    </source>
</evidence>
<organism evidence="13 14">
    <name type="scientific">Tuber magnatum</name>
    <name type="common">white Piedmont truffle</name>
    <dbReference type="NCBI Taxonomy" id="42249"/>
    <lineage>
        <taxon>Eukaryota</taxon>
        <taxon>Fungi</taxon>
        <taxon>Dikarya</taxon>
        <taxon>Ascomycota</taxon>
        <taxon>Pezizomycotina</taxon>
        <taxon>Pezizomycetes</taxon>
        <taxon>Pezizales</taxon>
        <taxon>Tuberaceae</taxon>
        <taxon>Tuber</taxon>
    </lineage>
</organism>
<dbReference type="GO" id="GO:0009251">
    <property type="term" value="P:glucan catabolic process"/>
    <property type="evidence" value="ECO:0007669"/>
    <property type="project" value="TreeGrafter"/>
</dbReference>
<evidence type="ECO:0000256" key="10">
    <source>
        <dbReference type="RuleBase" id="RU361153"/>
    </source>
</evidence>
<evidence type="ECO:0000256" key="6">
    <source>
        <dbReference type="ARBA" id="ARBA00023295"/>
    </source>
</evidence>
<dbReference type="InterPro" id="IPR001547">
    <property type="entry name" value="Glyco_hydro_5"/>
</dbReference>
<comment type="similarity">
    <text evidence="2 10">Belongs to the glycosyl hydrolase 5 (cellulase A) family.</text>
</comment>
<dbReference type="PANTHER" id="PTHR31297">
    <property type="entry name" value="GLUCAN ENDO-1,6-BETA-GLUCOSIDASE B"/>
    <property type="match status" value="1"/>
</dbReference>
<keyword evidence="4 11" id="KW-0732">Signal</keyword>
<dbReference type="GO" id="GO:0004338">
    <property type="term" value="F:glucan exo-1,3-beta-glucosidase activity"/>
    <property type="evidence" value="ECO:0007669"/>
    <property type="project" value="UniProtKB-EC"/>
</dbReference>
<dbReference type="GO" id="GO:0009986">
    <property type="term" value="C:cell surface"/>
    <property type="evidence" value="ECO:0007669"/>
    <property type="project" value="TreeGrafter"/>
</dbReference>
<evidence type="ECO:0000256" key="3">
    <source>
        <dbReference type="ARBA" id="ARBA00022525"/>
    </source>
</evidence>
<evidence type="ECO:0000259" key="12">
    <source>
        <dbReference type="Pfam" id="PF00150"/>
    </source>
</evidence>
<dbReference type="EC" id="3.2.1.58" evidence="9"/>
<keyword evidence="14" id="KW-1185">Reference proteome</keyword>
<evidence type="ECO:0000313" key="13">
    <source>
        <dbReference type="EMBL" id="PWW71632.1"/>
    </source>
</evidence>
<protein>
    <recommendedName>
        <fullName evidence="9">glucan 1,3-beta-glucosidase</fullName>
        <ecNumber evidence="9">3.2.1.58</ecNumber>
    </recommendedName>
</protein>